<dbReference type="EMBL" id="SMKP01000136">
    <property type="protein sequence ID" value="TDD14902.1"/>
    <property type="molecule type" value="Genomic_DNA"/>
</dbReference>
<dbReference type="GO" id="GO:0005506">
    <property type="term" value="F:iron ion binding"/>
    <property type="evidence" value="ECO:0007669"/>
    <property type="project" value="InterPro"/>
</dbReference>
<dbReference type="SUPFAM" id="SSF54665">
    <property type="entry name" value="CO dehydrogenase molybdoprotein N-domain-like"/>
    <property type="match status" value="1"/>
</dbReference>
<gene>
    <name evidence="5" type="ORF">E1294_36110</name>
</gene>
<evidence type="ECO:0000259" key="4">
    <source>
        <dbReference type="SMART" id="SM01008"/>
    </source>
</evidence>
<evidence type="ECO:0000256" key="2">
    <source>
        <dbReference type="ARBA" id="ARBA00023002"/>
    </source>
</evidence>
<comment type="caution">
    <text evidence="5">The sequence shown here is derived from an EMBL/GenBank/DDBJ whole genome shotgun (WGS) entry which is preliminary data.</text>
</comment>
<dbReference type="RefSeq" id="WP_132515467.1">
    <property type="nucleotide sequence ID" value="NZ_SMKP01000136.1"/>
</dbReference>
<dbReference type="Pfam" id="PF02738">
    <property type="entry name" value="MoCoBD_1"/>
    <property type="match status" value="1"/>
</dbReference>
<keyword evidence="1" id="KW-0500">Molybdenum</keyword>
<protein>
    <submittedName>
        <fullName evidence="5">Xanthine dehydrogenase family protein molybdopterin-binding subunit</fullName>
    </submittedName>
</protein>
<dbReference type="Gene3D" id="3.30.365.10">
    <property type="entry name" value="Aldehyde oxidase/xanthine dehydrogenase, molybdopterin binding domain"/>
    <property type="match status" value="4"/>
</dbReference>
<name>A0A4R4W875_9ACTN</name>
<dbReference type="PANTHER" id="PTHR11908:SF132">
    <property type="entry name" value="ALDEHYDE OXIDASE 1-RELATED"/>
    <property type="match status" value="1"/>
</dbReference>
<dbReference type="GO" id="GO:0016491">
    <property type="term" value="F:oxidoreductase activity"/>
    <property type="evidence" value="ECO:0007669"/>
    <property type="project" value="UniProtKB-KW"/>
</dbReference>
<dbReference type="InterPro" id="IPR000674">
    <property type="entry name" value="Ald_Oxase/Xan_DH_a/b"/>
</dbReference>
<dbReference type="InterPro" id="IPR036856">
    <property type="entry name" value="Ald_Oxase/Xan_DH_a/b_sf"/>
</dbReference>
<accession>A0A4R4W875</accession>
<dbReference type="Pfam" id="PF20256">
    <property type="entry name" value="MoCoBD_2"/>
    <property type="match status" value="1"/>
</dbReference>
<dbReference type="InterPro" id="IPR037165">
    <property type="entry name" value="AldOxase/xan_DH_Mopterin-bd_sf"/>
</dbReference>
<keyword evidence="2" id="KW-0560">Oxidoreductase</keyword>
<sequence length="738" mass="79420">MTQQARPVAGTPLSRVDGRLKVTGRAAYAAEQDAHAAVRGEVHGVIVTSTVGKGRITGIDTAQAAAQPGVLAVISHLNAPKLPYRPYRGEVDPARGERLRVFQDDRVRFFGQPVAVAVAETLEAAQHAASLVQVTYAAERPATGLDAPAGPPNQSENYQRGNADQALQQAHTRLARTYRLTRENHHPMEMHATIARWDGDRLTVWDKSQFVRTVRGELAAVFGIPAESVHVISPFVGGAFGSGLRAWPHVAVAALAARQVRRPVKVMLTRKQMFTGTGFRPLTEYKLTLGADERGRVTAAVHDIRAETSTYEDYREALLTQGQMTYTTPNVRQSYRSIPLDVSTPTWMRGPGAATAAFPIECAMDELAYELGIDPIELRLRNEPERDPGTGVPFSTRRLRECFRIGARTVGWDERAPQPRSKREGHWLIGTGVAVATYHTARAPAQALARVEADGRATVQCATSDMGPGTYTSMTQIAADALGLPAGRVRFELGDSAMPLAPPHGGSMTMASVGSAVQDTCDKLRKQAIALAVADPASPLHGAPAGDVVVRDGRLHLRDEPGRDESYRDLLARGKDGRLEARGGYTPGDEAERYSMHAYGAVFAQVAVDERLGMARVRRLLGVYDAGRIINPKLAHSQAIGGLVGGIGMALLEHTVTDPRDGRIANPNLADYLVPTNADVPDVNAIYLDGDDRKADPIGVKGLAEVVIVGVAPAIANAIFHATGRRVRDLPITIEALL</sequence>
<dbReference type="PANTHER" id="PTHR11908">
    <property type="entry name" value="XANTHINE DEHYDROGENASE"/>
    <property type="match status" value="1"/>
</dbReference>
<evidence type="ECO:0000256" key="1">
    <source>
        <dbReference type="ARBA" id="ARBA00022505"/>
    </source>
</evidence>
<dbReference type="Pfam" id="PF01315">
    <property type="entry name" value="Ald_Xan_dh_C"/>
    <property type="match status" value="1"/>
</dbReference>
<proteinExistence type="predicted"/>
<evidence type="ECO:0000313" key="6">
    <source>
        <dbReference type="Proteomes" id="UP000294543"/>
    </source>
</evidence>
<reference evidence="5 6" key="1">
    <citation type="submission" date="2019-03" db="EMBL/GenBank/DDBJ databases">
        <title>Draft genome sequences of novel Actinobacteria.</title>
        <authorList>
            <person name="Sahin N."/>
            <person name="Ay H."/>
            <person name="Saygin H."/>
        </authorList>
    </citation>
    <scope>NUCLEOTIDE SEQUENCE [LARGE SCALE GENOMIC DNA]</scope>
    <source>
        <strain evidence="5 6">KC712</strain>
    </source>
</reference>
<dbReference type="InterPro" id="IPR016208">
    <property type="entry name" value="Ald_Oxase/xanthine_DH-like"/>
</dbReference>
<feature type="region of interest" description="Disordered" evidence="3">
    <location>
        <begin position="142"/>
        <end position="166"/>
    </location>
</feature>
<dbReference type="InterPro" id="IPR046867">
    <property type="entry name" value="AldOxase/xan_DH_MoCoBD2"/>
</dbReference>
<organism evidence="5 6">
    <name type="scientific">Nonomuraea diastatica</name>
    <dbReference type="NCBI Taxonomy" id="1848329"/>
    <lineage>
        <taxon>Bacteria</taxon>
        <taxon>Bacillati</taxon>
        <taxon>Actinomycetota</taxon>
        <taxon>Actinomycetes</taxon>
        <taxon>Streptosporangiales</taxon>
        <taxon>Streptosporangiaceae</taxon>
        <taxon>Nonomuraea</taxon>
    </lineage>
</organism>
<dbReference type="SMART" id="SM01008">
    <property type="entry name" value="Ald_Xan_dh_C"/>
    <property type="match status" value="1"/>
</dbReference>
<dbReference type="Gene3D" id="3.90.1170.50">
    <property type="entry name" value="Aldehyde oxidase/xanthine dehydrogenase, a/b hammerhead"/>
    <property type="match status" value="1"/>
</dbReference>
<dbReference type="Proteomes" id="UP000294543">
    <property type="component" value="Unassembled WGS sequence"/>
</dbReference>
<feature type="compositionally biased region" description="Polar residues" evidence="3">
    <location>
        <begin position="152"/>
        <end position="166"/>
    </location>
</feature>
<dbReference type="InterPro" id="IPR008274">
    <property type="entry name" value="AldOxase/xan_DH_MoCoBD1"/>
</dbReference>
<evidence type="ECO:0000256" key="3">
    <source>
        <dbReference type="SAM" id="MobiDB-lite"/>
    </source>
</evidence>
<feature type="domain" description="Aldehyde oxidase/xanthine dehydrogenase a/b hammerhead" evidence="4">
    <location>
        <begin position="23"/>
        <end position="140"/>
    </location>
</feature>
<dbReference type="OrthoDB" id="9758509at2"/>
<dbReference type="AlphaFoldDB" id="A0A4R4W875"/>
<dbReference type="SUPFAM" id="SSF56003">
    <property type="entry name" value="Molybdenum cofactor-binding domain"/>
    <property type="match status" value="1"/>
</dbReference>
<keyword evidence="6" id="KW-1185">Reference proteome</keyword>
<evidence type="ECO:0000313" key="5">
    <source>
        <dbReference type="EMBL" id="TDD14902.1"/>
    </source>
</evidence>